<dbReference type="Pfam" id="PF09994">
    <property type="entry name" value="T6SS_Tle1-like_cat"/>
    <property type="match status" value="1"/>
</dbReference>
<evidence type="ECO:0000313" key="4">
    <source>
        <dbReference type="Proteomes" id="UP000724874"/>
    </source>
</evidence>
<sequence length="508" mass="57811">MSYIPERSPDAKFRTLIVLLDGTGDSVDEDVTNIVMLKNMLYGCEKKDDKQMRGIGSAMDGYDPSFDDEKAHPWQSWANRMWDQAFATGFGERVITPYRWLAQNYRDGDKICIFGFSRGAYTARVLAGMINGVGLLPSDKGKDAEVRKAFDLYDNFADLPHLDTDEVKREKAWIELQEKFENFKLENKCREAFVEFLGCWDTVNSVGIARAIKLGFTRTNDIVRTFRHAIALDEHRVKFKQSNWSGPPKEVPDSADRPHSKKPRVQTDVEEVWFAGCHCDIGGGSVANGTRPNLAHISLRWMIRECFRKNSGMIFDSEHIKIIGIEPSSIYPIVKPRPEISSFSSGSSKIPVVEPQTWGAYLYSWVPFISKTETKSSKLEVPKKSEEELDADDALAPAFDQLALKSGKWNWMENMSMTKEKLSKDGRWIEVEEKHLGHGRTIPPHYYSHGGKIKVHRTVGLRMQGKFANGKEKGTKYVPKAKVGYQEKFDDKTSFEEAVQKGWIQWVA</sequence>
<dbReference type="EMBL" id="JADNYJ010000125">
    <property type="protein sequence ID" value="KAF8882160.1"/>
    <property type="molecule type" value="Genomic_DNA"/>
</dbReference>
<dbReference type="Proteomes" id="UP000724874">
    <property type="component" value="Unassembled WGS sequence"/>
</dbReference>
<feature type="domain" description="T6SS Phospholipase effector Tle1-like catalytic" evidence="2">
    <location>
        <begin position="14"/>
        <end position="305"/>
    </location>
</feature>
<dbReference type="InterPro" id="IPR018712">
    <property type="entry name" value="Tle1-like_cat"/>
</dbReference>
<keyword evidence="4" id="KW-1185">Reference proteome</keyword>
<gene>
    <name evidence="3" type="ORF">CPB84DRAFT_221766</name>
</gene>
<dbReference type="PANTHER" id="PTHR33840">
    <property type="match status" value="1"/>
</dbReference>
<proteinExistence type="predicted"/>
<dbReference type="OrthoDB" id="3162439at2759"/>
<name>A0A9P5THM5_GYMJU</name>
<dbReference type="PANTHER" id="PTHR33840:SF1">
    <property type="entry name" value="TLE1 PHOSPHOLIPASE DOMAIN-CONTAINING PROTEIN"/>
    <property type="match status" value="1"/>
</dbReference>
<dbReference type="AlphaFoldDB" id="A0A9P5THM5"/>
<accession>A0A9P5THM5</accession>
<dbReference type="Gene3D" id="3.40.50.1820">
    <property type="entry name" value="alpha/beta hydrolase"/>
    <property type="match status" value="1"/>
</dbReference>
<evidence type="ECO:0000256" key="1">
    <source>
        <dbReference type="SAM" id="MobiDB-lite"/>
    </source>
</evidence>
<evidence type="ECO:0000313" key="3">
    <source>
        <dbReference type="EMBL" id="KAF8882160.1"/>
    </source>
</evidence>
<comment type="caution">
    <text evidence="3">The sequence shown here is derived from an EMBL/GenBank/DDBJ whole genome shotgun (WGS) entry which is preliminary data.</text>
</comment>
<reference evidence="3" key="1">
    <citation type="submission" date="2020-11" db="EMBL/GenBank/DDBJ databases">
        <authorList>
            <consortium name="DOE Joint Genome Institute"/>
            <person name="Ahrendt S."/>
            <person name="Riley R."/>
            <person name="Andreopoulos W."/>
            <person name="LaButti K."/>
            <person name="Pangilinan J."/>
            <person name="Ruiz-duenas F.J."/>
            <person name="Barrasa J.M."/>
            <person name="Sanchez-Garcia M."/>
            <person name="Camarero S."/>
            <person name="Miyauchi S."/>
            <person name="Serrano A."/>
            <person name="Linde D."/>
            <person name="Babiker R."/>
            <person name="Drula E."/>
            <person name="Ayuso-Fernandez I."/>
            <person name="Pacheco R."/>
            <person name="Padilla G."/>
            <person name="Ferreira P."/>
            <person name="Barriuso J."/>
            <person name="Kellner H."/>
            <person name="Castanera R."/>
            <person name="Alfaro M."/>
            <person name="Ramirez L."/>
            <person name="Pisabarro A.G."/>
            <person name="Kuo A."/>
            <person name="Tritt A."/>
            <person name="Lipzen A."/>
            <person name="He G."/>
            <person name="Yan M."/>
            <person name="Ng V."/>
            <person name="Cullen D."/>
            <person name="Martin F."/>
            <person name="Rosso M.-N."/>
            <person name="Henrissat B."/>
            <person name="Hibbett D."/>
            <person name="Martinez A.T."/>
            <person name="Grigoriev I.V."/>
        </authorList>
    </citation>
    <scope>NUCLEOTIDE SEQUENCE</scope>
    <source>
        <strain evidence="3">AH 44721</strain>
    </source>
</reference>
<dbReference type="InterPro" id="IPR029058">
    <property type="entry name" value="AB_hydrolase_fold"/>
</dbReference>
<feature type="region of interest" description="Disordered" evidence="1">
    <location>
        <begin position="241"/>
        <end position="264"/>
    </location>
</feature>
<protein>
    <recommendedName>
        <fullName evidence="2">T6SS Phospholipase effector Tle1-like catalytic domain-containing protein</fullName>
    </recommendedName>
</protein>
<evidence type="ECO:0000259" key="2">
    <source>
        <dbReference type="Pfam" id="PF09994"/>
    </source>
</evidence>
<organism evidence="3 4">
    <name type="scientific">Gymnopilus junonius</name>
    <name type="common">Spectacular rustgill mushroom</name>
    <name type="synonym">Gymnopilus spectabilis subsp. junonius</name>
    <dbReference type="NCBI Taxonomy" id="109634"/>
    <lineage>
        <taxon>Eukaryota</taxon>
        <taxon>Fungi</taxon>
        <taxon>Dikarya</taxon>
        <taxon>Basidiomycota</taxon>
        <taxon>Agaricomycotina</taxon>
        <taxon>Agaricomycetes</taxon>
        <taxon>Agaricomycetidae</taxon>
        <taxon>Agaricales</taxon>
        <taxon>Agaricineae</taxon>
        <taxon>Hymenogastraceae</taxon>
        <taxon>Gymnopilus</taxon>
    </lineage>
</organism>
<dbReference type="SUPFAM" id="SSF53474">
    <property type="entry name" value="alpha/beta-Hydrolases"/>
    <property type="match status" value="1"/>
</dbReference>